<dbReference type="RefSeq" id="WP_223912604.1">
    <property type="nucleotide sequence ID" value="NZ_AP024238.1"/>
</dbReference>
<evidence type="ECO:0000256" key="2">
    <source>
        <dbReference type="ARBA" id="ARBA00023315"/>
    </source>
</evidence>
<keyword evidence="1" id="KW-0808">Transferase</keyword>
<dbReference type="InterPro" id="IPR050832">
    <property type="entry name" value="Bact_Acetyltransf"/>
</dbReference>
<dbReference type="Gene3D" id="3.40.630.30">
    <property type="match status" value="1"/>
</dbReference>
<dbReference type="InterPro" id="IPR000182">
    <property type="entry name" value="GNAT_dom"/>
</dbReference>
<name>A0ABM7MML4_9BURK</name>
<keyword evidence="2" id="KW-0012">Acyltransferase</keyword>
<reference evidence="4 5" key="1">
    <citation type="journal article" date="2021" name="Microbiol. Spectr.">
        <title>A Single Bacterium Capable of Oxidation and Reduction of Iron at Circumneutral pH.</title>
        <authorList>
            <person name="Kato S."/>
            <person name="Ohkuma M."/>
        </authorList>
    </citation>
    <scope>NUCLEOTIDE SEQUENCE [LARGE SCALE GENOMIC DNA]</scope>
    <source>
        <strain evidence="4 5">MIZ03</strain>
    </source>
</reference>
<sequence>MTTAVTIRLATEQDIPAVARLFDAYRQFYEQAPDLALATTFIGERMARKESHILLAVDEQGEAMGFCQLYPSYCSVIAQPIFTLYDLYVAPEARKLGVGKGLLQAAEELGRSHGVARLDLTTARTNNNAQSIYRAMGWALDEVFLAFNKKVL</sequence>
<dbReference type="PROSITE" id="PS51186">
    <property type="entry name" value="GNAT"/>
    <property type="match status" value="1"/>
</dbReference>
<organism evidence="4 5">
    <name type="scientific">Rhodoferax lithotrophicus</name>
    <dbReference type="NCBI Taxonomy" id="2798804"/>
    <lineage>
        <taxon>Bacteria</taxon>
        <taxon>Pseudomonadati</taxon>
        <taxon>Pseudomonadota</taxon>
        <taxon>Betaproteobacteria</taxon>
        <taxon>Burkholderiales</taxon>
        <taxon>Comamonadaceae</taxon>
        <taxon>Rhodoferax</taxon>
    </lineage>
</organism>
<evidence type="ECO:0000313" key="4">
    <source>
        <dbReference type="EMBL" id="BCO27517.1"/>
    </source>
</evidence>
<dbReference type="Pfam" id="PF00583">
    <property type="entry name" value="Acetyltransf_1"/>
    <property type="match status" value="1"/>
</dbReference>
<dbReference type="SUPFAM" id="SSF55729">
    <property type="entry name" value="Acyl-CoA N-acyltransferases (Nat)"/>
    <property type="match status" value="1"/>
</dbReference>
<feature type="domain" description="N-acetyltransferase" evidence="3">
    <location>
        <begin position="5"/>
        <end position="152"/>
    </location>
</feature>
<dbReference type="CDD" id="cd04301">
    <property type="entry name" value="NAT_SF"/>
    <property type="match status" value="1"/>
</dbReference>
<accession>A0ABM7MML4</accession>
<dbReference type="PANTHER" id="PTHR43877">
    <property type="entry name" value="AMINOALKYLPHOSPHONATE N-ACETYLTRANSFERASE-RELATED-RELATED"/>
    <property type="match status" value="1"/>
</dbReference>
<evidence type="ECO:0000259" key="3">
    <source>
        <dbReference type="PROSITE" id="PS51186"/>
    </source>
</evidence>
<dbReference type="InterPro" id="IPR016181">
    <property type="entry name" value="Acyl_CoA_acyltransferase"/>
</dbReference>
<dbReference type="EMBL" id="AP024238">
    <property type="protein sequence ID" value="BCO27517.1"/>
    <property type="molecule type" value="Genomic_DNA"/>
</dbReference>
<proteinExistence type="predicted"/>
<dbReference type="PANTHER" id="PTHR43877:SF2">
    <property type="entry name" value="AMINOALKYLPHOSPHONATE N-ACETYLTRANSFERASE-RELATED"/>
    <property type="match status" value="1"/>
</dbReference>
<dbReference type="Proteomes" id="UP000824366">
    <property type="component" value="Chromosome"/>
</dbReference>
<evidence type="ECO:0000313" key="5">
    <source>
        <dbReference type="Proteomes" id="UP000824366"/>
    </source>
</evidence>
<evidence type="ECO:0000256" key="1">
    <source>
        <dbReference type="ARBA" id="ARBA00022679"/>
    </source>
</evidence>
<protein>
    <recommendedName>
        <fullName evidence="3">N-acetyltransferase domain-containing protein</fullName>
    </recommendedName>
</protein>
<gene>
    <name evidence="4" type="ORF">MIZ03_2405</name>
</gene>
<keyword evidence="5" id="KW-1185">Reference proteome</keyword>